<dbReference type="AlphaFoldDB" id="A0A7T4F0Z4"/>
<dbReference type="GeneID" id="79022783"/>
<sequence>MNSFTYYSPTKYIFGLDSHNKLGEELKNLKKKKILMVYSSSSKKNGLIDRVEKILEENMISVVEYSGVKTNPTTDMAYECIDLARKNDVDFILAVGGGSAIDLAKSVAVGLCCNSDVWDFYLGKEIEKAVEIGVILTIASSGSESSPNAILTNNDTLEKMAIESDLIRPVFAIMNPELTMTLTSYQTACGITDIIAHCLERYFTNTENVDLTDRLLESIIKSVIKEGKKAVFCKDDVESRKNIMWAGSLAHNNIIGCDREQDWNSHHLEHVLSAKYNCNHGAGMAVIFPAWMRYVAKKHKVERFAQFANRVFDIEINTDNPIETAMMGIEKFEDFLEEIKMPLNFVKLGISDYDIDELVKLNNLNGGKTSGFYALNEDDIREIYKIASKNRL</sequence>
<dbReference type="Proteomes" id="UP000595276">
    <property type="component" value="Chromosome"/>
</dbReference>
<dbReference type="CDD" id="cd08187">
    <property type="entry name" value="BDH"/>
    <property type="match status" value="1"/>
</dbReference>
<evidence type="ECO:0000259" key="3">
    <source>
        <dbReference type="Pfam" id="PF25137"/>
    </source>
</evidence>
<dbReference type="Pfam" id="PF25137">
    <property type="entry name" value="ADH_Fe_C"/>
    <property type="match status" value="1"/>
</dbReference>
<proteinExistence type="predicted"/>
<dbReference type="GO" id="GO:1990362">
    <property type="term" value="F:butanol dehydrogenase (NAD+) activity"/>
    <property type="evidence" value="ECO:0007669"/>
    <property type="project" value="InterPro"/>
</dbReference>
<dbReference type="GO" id="GO:1990002">
    <property type="term" value="F:methylglyoxal reductase (NADPH) (acetol producing) activity"/>
    <property type="evidence" value="ECO:0007669"/>
    <property type="project" value="TreeGrafter"/>
</dbReference>
<reference evidence="4 5" key="1">
    <citation type="submission" date="2020-12" db="EMBL/GenBank/DDBJ databases">
        <title>FDA dAtabase for Regulatory Grade micrObial Sequences (FDA-ARGOS): Supporting development and validation of Infectious Disease Dx tests.</title>
        <authorList>
            <person name="Sproer C."/>
            <person name="Gronow S."/>
            <person name="Severitt S."/>
            <person name="Schroder I."/>
            <person name="Tallon L."/>
            <person name="Sadzewicz L."/>
            <person name="Zhao X."/>
            <person name="Boylan J."/>
            <person name="Ott S."/>
            <person name="Bowen H."/>
            <person name="Vavikolanu K."/>
            <person name="Mehta A."/>
            <person name="Aluvathingal J."/>
            <person name="Nadendla S."/>
            <person name="Lowell S."/>
            <person name="Myers T."/>
            <person name="Yan Y."/>
            <person name="Sichtig H."/>
        </authorList>
    </citation>
    <scope>NUCLEOTIDE SEQUENCE [LARGE SCALE GENOMIC DNA]</scope>
    <source>
        <strain evidence="4 5">FDAARGOS_988</strain>
    </source>
</reference>
<dbReference type="Gene3D" id="3.40.50.1970">
    <property type="match status" value="1"/>
</dbReference>
<evidence type="ECO:0000313" key="5">
    <source>
        <dbReference type="Proteomes" id="UP000595276"/>
    </source>
</evidence>
<keyword evidence="1" id="KW-0560">Oxidoreductase</keyword>
<organism evidence="4 5">
    <name type="scientific">Anaerococcus vaginalis</name>
    <dbReference type="NCBI Taxonomy" id="33037"/>
    <lineage>
        <taxon>Bacteria</taxon>
        <taxon>Bacillati</taxon>
        <taxon>Bacillota</taxon>
        <taxon>Tissierellia</taxon>
        <taxon>Tissierellales</taxon>
        <taxon>Peptoniphilaceae</taxon>
        <taxon>Anaerococcus</taxon>
    </lineage>
</organism>
<feature type="domain" description="Alcohol dehydrogenase iron-type/glycerol dehydrogenase GldA" evidence="2">
    <location>
        <begin position="9"/>
        <end position="176"/>
    </location>
</feature>
<dbReference type="Gene3D" id="1.20.1090.10">
    <property type="entry name" value="Dehydroquinate synthase-like - alpha domain"/>
    <property type="match status" value="1"/>
</dbReference>
<dbReference type="FunFam" id="3.40.50.1970:FF:000003">
    <property type="entry name" value="Alcohol dehydrogenase, iron-containing"/>
    <property type="match status" value="1"/>
</dbReference>
<accession>A0A7T4F0Z4</accession>
<dbReference type="EMBL" id="CP066014">
    <property type="protein sequence ID" value="QQB61834.1"/>
    <property type="molecule type" value="Genomic_DNA"/>
</dbReference>
<dbReference type="KEGG" id="avg:I6H45_08525"/>
<evidence type="ECO:0000256" key="1">
    <source>
        <dbReference type="ARBA" id="ARBA00023002"/>
    </source>
</evidence>
<dbReference type="GO" id="GO:0008106">
    <property type="term" value="F:alcohol dehydrogenase (NADP+) activity"/>
    <property type="evidence" value="ECO:0007669"/>
    <property type="project" value="TreeGrafter"/>
</dbReference>
<feature type="domain" description="Fe-containing alcohol dehydrogenase-like C-terminal" evidence="3">
    <location>
        <begin position="188"/>
        <end position="386"/>
    </location>
</feature>
<dbReference type="InterPro" id="IPR001670">
    <property type="entry name" value="ADH_Fe/GldA"/>
</dbReference>
<dbReference type="PANTHER" id="PTHR43633">
    <property type="entry name" value="ALCOHOL DEHYDROGENASE YQHD"/>
    <property type="match status" value="1"/>
</dbReference>
<dbReference type="InterPro" id="IPR044731">
    <property type="entry name" value="BDH-like"/>
</dbReference>
<dbReference type="PANTHER" id="PTHR43633:SF1">
    <property type="entry name" value="ALCOHOL DEHYDROGENASE YQHD"/>
    <property type="match status" value="1"/>
</dbReference>
<evidence type="ECO:0000259" key="2">
    <source>
        <dbReference type="Pfam" id="PF00465"/>
    </source>
</evidence>
<gene>
    <name evidence="4" type="ORF">I6H45_08525</name>
</gene>
<dbReference type="InterPro" id="IPR056798">
    <property type="entry name" value="ADH_Fe_C"/>
</dbReference>
<dbReference type="Pfam" id="PF00465">
    <property type="entry name" value="Fe-ADH"/>
    <property type="match status" value="1"/>
</dbReference>
<dbReference type="GO" id="GO:0046872">
    <property type="term" value="F:metal ion binding"/>
    <property type="evidence" value="ECO:0007669"/>
    <property type="project" value="InterPro"/>
</dbReference>
<name>A0A7T4F0Z4_9FIRM</name>
<evidence type="ECO:0000313" key="4">
    <source>
        <dbReference type="EMBL" id="QQB61834.1"/>
    </source>
</evidence>
<dbReference type="GO" id="GO:0005829">
    <property type="term" value="C:cytosol"/>
    <property type="evidence" value="ECO:0007669"/>
    <property type="project" value="TreeGrafter"/>
</dbReference>
<dbReference type="SUPFAM" id="SSF56796">
    <property type="entry name" value="Dehydroquinate synthase-like"/>
    <property type="match status" value="1"/>
</dbReference>
<protein>
    <submittedName>
        <fullName evidence="4">Iron-containing alcohol dehydrogenase</fullName>
    </submittedName>
</protein>
<dbReference type="RefSeq" id="WP_004839548.1">
    <property type="nucleotide sequence ID" value="NZ_CP066014.1"/>
</dbReference>